<evidence type="ECO:0000256" key="4">
    <source>
        <dbReference type="ARBA" id="ARBA00022694"/>
    </source>
</evidence>
<proteinExistence type="inferred from homology"/>
<dbReference type="Pfam" id="PF01171">
    <property type="entry name" value="ATP_bind_3"/>
    <property type="match status" value="1"/>
</dbReference>
<keyword evidence="6 8" id="KW-0067">ATP-binding</keyword>
<keyword evidence="3 8" id="KW-0436">Ligase</keyword>
<evidence type="ECO:0000259" key="9">
    <source>
        <dbReference type="SMART" id="SM00977"/>
    </source>
</evidence>
<dbReference type="HAMAP" id="MF_01161">
    <property type="entry name" value="tRNA_Ile_lys_synt"/>
    <property type="match status" value="1"/>
</dbReference>
<keyword evidence="5 8" id="KW-0547">Nucleotide-binding</keyword>
<evidence type="ECO:0000256" key="7">
    <source>
        <dbReference type="ARBA" id="ARBA00048539"/>
    </source>
</evidence>
<dbReference type="Pfam" id="PF11734">
    <property type="entry name" value="TilS_C"/>
    <property type="match status" value="1"/>
</dbReference>
<comment type="domain">
    <text evidence="8">The N-terminal region contains the highly conserved SGGXDS motif, predicted to be a P-loop motif involved in ATP binding.</text>
</comment>
<evidence type="ECO:0000313" key="10">
    <source>
        <dbReference type="EMBL" id="MDT0645988.1"/>
    </source>
</evidence>
<dbReference type="EC" id="6.3.4.19" evidence="8"/>
<dbReference type="InterPro" id="IPR012796">
    <property type="entry name" value="Lysidine-tRNA-synth_C"/>
</dbReference>
<dbReference type="PANTHER" id="PTHR43033:SF1">
    <property type="entry name" value="TRNA(ILE)-LYSIDINE SYNTHASE-RELATED"/>
    <property type="match status" value="1"/>
</dbReference>
<dbReference type="SMART" id="SM00977">
    <property type="entry name" value="TilS_C"/>
    <property type="match status" value="1"/>
</dbReference>
<dbReference type="Gene3D" id="3.40.50.620">
    <property type="entry name" value="HUPs"/>
    <property type="match status" value="1"/>
</dbReference>
<reference evidence="10 11" key="1">
    <citation type="submission" date="2023-09" db="EMBL/GenBank/DDBJ databases">
        <authorList>
            <person name="Rey-Velasco X."/>
        </authorList>
    </citation>
    <scope>NUCLEOTIDE SEQUENCE [LARGE SCALE GENOMIC DNA]</scope>
    <source>
        <strain evidence="10 11">F260</strain>
    </source>
</reference>
<evidence type="ECO:0000256" key="8">
    <source>
        <dbReference type="HAMAP-Rule" id="MF_01161"/>
    </source>
</evidence>
<comment type="function">
    <text evidence="8">Ligates lysine onto the cytidine present at position 34 of the AUA codon-specific tRNA(Ile) that contains the anticodon CAU, in an ATP-dependent manner. Cytidine is converted to lysidine, thus changing the amino acid specificity of the tRNA from methionine to isoleucine.</text>
</comment>
<evidence type="ECO:0000256" key="3">
    <source>
        <dbReference type="ARBA" id="ARBA00022598"/>
    </source>
</evidence>
<keyword evidence="2 8" id="KW-0963">Cytoplasm</keyword>
<protein>
    <recommendedName>
        <fullName evidence="8">tRNA(Ile)-lysidine synthase</fullName>
        <ecNumber evidence="8">6.3.4.19</ecNumber>
    </recommendedName>
    <alternativeName>
        <fullName evidence="8">tRNA(Ile)-2-lysyl-cytidine synthase</fullName>
    </alternativeName>
    <alternativeName>
        <fullName evidence="8">tRNA(Ile)-lysidine synthetase</fullName>
    </alternativeName>
</protein>
<dbReference type="Proteomes" id="UP001245285">
    <property type="component" value="Unassembled WGS sequence"/>
</dbReference>
<feature type="domain" description="Lysidine-tRNA(Ile) synthetase C-terminal" evidence="9">
    <location>
        <begin position="361"/>
        <end position="433"/>
    </location>
</feature>
<dbReference type="InterPro" id="IPR011063">
    <property type="entry name" value="TilS/TtcA_N"/>
</dbReference>
<dbReference type="InterPro" id="IPR012795">
    <property type="entry name" value="tRNA_Ile_lys_synt_N"/>
</dbReference>
<keyword evidence="11" id="KW-1185">Reference proteome</keyword>
<sequence length="441" mass="51354">MEKSFKNILKSRFPFLCGKNLLLAVSGGLDSVVLAYLCKAAKLEFSIAHCNFNLRGEESDGDEDFVIDLADELEVEVFVQNFDTEAFAEEAKISIQMAARELRYNWFRELSETLKFEYILTAHHANDNLETFLINLVRGTGLEGLSGILIENDRIIRPMLDFSRREIETYARDNSIKWREDSSNASTKYLRNKIRHDVVPVLEELNPQLLQSFSQTQAHLKESEALIEDYISLIYPKVVKTAKFGYTLDVNFLKKVPNTKAILYQLLKSFGFTEWSDIHNLLDAQPGKIIYSEDYRLIKDRDTLILTEINHSEDKIYTIAEEEDLVMLPLGRIAFRKVEEIDKNRDNTRIFVAREKLRFPLKIRKWKKGDYFYPFGMKGRKKISDFFKDQKMSIPEKENTWLLCSGEDIVWVINHRADDRFAITSEKQEILKISCCLQSFS</sequence>
<comment type="similarity">
    <text evidence="8">Belongs to the tRNA(Ile)-lysidine synthase family.</text>
</comment>
<dbReference type="GO" id="GO:0032267">
    <property type="term" value="F:tRNA(Ile)-lysidine synthase activity"/>
    <property type="evidence" value="ECO:0007669"/>
    <property type="project" value="UniProtKB-EC"/>
</dbReference>
<dbReference type="EMBL" id="JAVRHO010000005">
    <property type="protein sequence ID" value="MDT0645988.1"/>
    <property type="molecule type" value="Genomic_DNA"/>
</dbReference>
<comment type="catalytic activity">
    <reaction evidence="7 8">
        <text>cytidine(34) in tRNA(Ile2) + L-lysine + ATP = lysidine(34) in tRNA(Ile2) + AMP + diphosphate + H(+)</text>
        <dbReference type="Rhea" id="RHEA:43744"/>
        <dbReference type="Rhea" id="RHEA-COMP:10625"/>
        <dbReference type="Rhea" id="RHEA-COMP:10670"/>
        <dbReference type="ChEBI" id="CHEBI:15378"/>
        <dbReference type="ChEBI" id="CHEBI:30616"/>
        <dbReference type="ChEBI" id="CHEBI:32551"/>
        <dbReference type="ChEBI" id="CHEBI:33019"/>
        <dbReference type="ChEBI" id="CHEBI:82748"/>
        <dbReference type="ChEBI" id="CHEBI:83665"/>
        <dbReference type="ChEBI" id="CHEBI:456215"/>
        <dbReference type="EC" id="6.3.4.19"/>
    </reaction>
</comment>
<dbReference type="SUPFAM" id="SSF56037">
    <property type="entry name" value="PheT/TilS domain"/>
    <property type="match status" value="1"/>
</dbReference>
<dbReference type="InterPro" id="IPR012094">
    <property type="entry name" value="tRNA_Ile_lys_synt"/>
</dbReference>
<gene>
    <name evidence="8 10" type="primary">tilS</name>
    <name evidence="10" type="ORF">RM545_04740</name>
</gene>
<comment type="caution">
    <text evidence="10">The sequence shown here is derived from an EMBL/GenBank/DDBJ whole genome shotgun (WGS) entry which is preliminary data.</text>
</comment>
<accession>A0ABU3CIE1</accession>
<keyword evidence="4 8" id="KW-0819">tRNA processing</keyword>
<feature type="binding site" evidence="8">
    <location>
        <begin position="26"/>
        <end position="31"/>
    </location>
    <ligand>
        <name>ATP</name>
        <dbReference type="ChEBI" id="CHEBI:30616"/>
    </ligand>
</feature>
<evidence type="ECO:0000256" key="5">
    <source>
        <dbReference type="ARBA" id="ARBA00022741"/>
    </source>
</evidence>
<dbReference type="CDD" id="cd01992">
    <property type="entry name" value="TilS_N"/>
    <property type="match status" value="1"/>
</dbReference>
<comment type="subcellular location">
    <subcellularLocation>
        <location evidence="1 8">Cytoplasm</location>
    </subcellularLocation>
</comment>
<dbReference type="InterPro" id="IPR014729">
    <property type="entry name" value="Rossmann-like_a/b/a_fold"/>
</dbReference>
<evidence type="ECO:0000313" key="11">
    <source>
        <dbReference type="Proteomes" id="UP001245285"/>
    </source>
</evidence>
<dbReference type="SUPFAM" id="SSF52402">
    <property type="entry name" value="Adenine nucleotide alpha hydrolases-like"/>
    <property type="match status" value="1"/>
</dbReference>
<evidence type="ECO:0000256" key="6">
    <source>
        <dbReference type="ARBA" id="ARBA00022840"/>
    </source>
</evidence>
<organism evidence="10 11">
    <name type="scientific">Autumnicola lenta</name>
    <dbReference type="NCBI Taxonomy" id="3075593"/>
    <lineage>
        <taxon>Bacteria</taxon>
        <taxon>Pseudomonadati</taxon>
        <taxon>Bacteroidota</taxon>
        <taxon>Flavobacteriia</taxon>
        <taxon>Flavobacteriales</taxon>
        <taxon>Flavobacteriaceae</taxon>
        <taxon>Autumnicola</taxon>
    </lineage>
</organism>
<dbReference type="NCBIfam" id="TIGR02432">
    <property type="entry name" value="lysidine_TilS_N"/>
    <property type="match status" value="1"/>
</dbReference>
<dbReference type="RefSeq" id="WP_311494175.1">
    <property type="nucleotide sequence ID" value="NZ_JAVRHO010000005.1"/>
</dbReference>
<evidence type="ECO:0000256" key="2">
    <source>
        <dbReference type="ARBA" id="ARBA00022490"/>
    </source>
</evidence>
<evidence type="ECO:0000256" key="1">
    <source>
        <dbReference type="ARBA" id="ARBA00004496"/>
    </source>
</evidence>
<dbReference type="NCBIfam" id="TIGR02433">
    <property type="entry name" value="lysidine_TilS_C"/>
    <property type="match status" value="1"/>
</dbReference>
<dbReference type="PANTHER" id="PTHR43033">
    <property type="entry name" value="TRNA(ILE)-LYSIDINE SYNTHASE-RELATED"/>
    <property type="match status" value="1"/>
</dbReference>
<name>A0ABU3CIE1_9FLAO</name>